<dbReference type="RefSeq" id="WP_108830596.1">
    <property type="nucleotide sequence ID" value="NZ_JBBNPS010000015.1"/>
</dbReference>
<dbReference type="InterPro" id="IPR036249">
    <property type="entry name" value="Thioredoxin-like_sf"/>
</dbReference>
<dbReference type="Proteomes" id="UP001481872">
    <property type="component" value="Unassembled WGS sequence"/>
</dbReference>
<sequence length="84" mass="9242">MRVKVCVGARCTMMGASAVLDALEDLQQRYFKDGGLDIVHVNCMNVCKEKGEKYTPVVEIDGEVFTTVKPHEISGVILERAGIQ</sequence>
<dbReference type="SUPFAM" id="SSF52833">
    <property type="entry name" value="Thioredoxin-like"/>
    <property type="match status" value="1"/>
</dbReference>
<evidence type="ECO:0000313" key="2">
    <source>
        <dbReference type="Proteomes" id="UP001481872"/>
    </source>
</evidence>
<gene>
    <name evidence="1" type="ORF">AAA081_06065</name>
</gene>
<accession>A0ABV1J6M7</accession>
<organism evidence="1 2">
    <name type="scientific">Aedoeadaptatus acetigenes</name>
    <dbReference type="NCBI Taxonomy" id="2981723"/>
    <lineage>
        <taxon>Bacteria</taxon>
        <taxon>Bacillati</taxon>
        <taxon>Bacillota</taxon>
        <taxon>Tissierellia</taxon>
        <taxon>Tissierellales</taxon>
        <taxon>Peptoniphilaceae</taxon>
        <taxon>Aedoeadaptatus</taxon>
    </lineage>
</organism>
<dbReference type="CDD" id="cd02980">
    <property type="entry name" value="TRX_Fd_family"/>
    <property type="match status" value="1"/>
</dbReference>
<comment type="caution">
    <text evidence="1">The sequence shown here is derived from an EMBL/GenBank/DDBJ whole genome shotgun (WGS) entry which is preliminary data.</text>
</comment>
<dbReference type="Pfam" id="PF01257">
    <property type="entry name" value="2Fe-2S_thioredx"/>
    <property type="match status" value="1"/>
</dbReference>
<dbReference type="Gene3D" id="3.40.30.10">
    <property type="entry name" value="Glutaredoxin"/>
    <property type="match status" value="1"/>
</dbReference>
<protein>
    <submittedName>
        <fullName evidence="1">(2Fe-2S) ferredoxin domain-containing protein</fullName>
    </submittedName>
</protein>
<name>A0ABV1J6M7_9FIRM</name>
<reference evidence="1 2" key="1">
    <citation type="submission" date="2024-04" db="EMBL/GenBank/DDBJ databases">
        <title>Human intestinal bacterial collection.</title>
        <authorList>
            <person name="Pauvert C."/>
            <person name="Hitch T.C.A."/>
            <person name="Clavel T."/>
        </authorList>
    </citation>
    <scope>NUCLEOTIDE SEQUENCE [LARGE SCALE GENOMIC DNA]</scope>
    <source>
        <strain evidence="1 2">CLA-SR-H026</strain>
    </source>
</reference>
<keyword evidence="2" id="KW-1185">Reference proteome</keyword>
<proteinExistence type="predicted"/>
<evidence type="ECO:0000313" key="1">
    <source>
        <dbReference type="EMBL" id="MEQ3353856.1"/>
    </source>
</evidence>
<dbReference type="EMBL" id="JBBNPS010000015">
    <property type="protein sequence ID" value="MEQ3353856.1"/>
    <property type="molecule type" value="Genomic_DNA"/>
</dbReference>